<evidence type="ECO:0000256" key="9">
    <source>
        <dbReference type="ARBA" id="ARBA00023065"/>
    </source>
</evidence>
<dbReference type="Gene3D" id="6.10.140.1330">
    <property type="match status" value="1"/>
</dbReference>
<feature type="transmembrane region" description="Helical" evidence="12">
    <location>
        <begin position="125"/>
        <end position="147"/>
    </location>
</feature>
<dbReference type="Pfam" id="PF00999">
    <property type="entry name" value="Na_H_Exchanger"/>
    <property type="match status" value="1"/>
</dbReference>
<evidence type="ECO:0000256" key="11">
    <source>
        <dbReference type="ARBA" id="ARBA00023201"/>
    </source>
</evidence>
<feature type="transmembrane region" description="Helical" evidence="12">
    <location>
        <begin position="98"/>
        <end position="119"/>
    </location>
</feature>
<accession>A0ABY5HK34</accession>
<evidence type="ECO:0000256" key="5">
    <source>
        <dbReference type="ARBA" id="ARBA00022475"/>
    </source>
</evidence>
<comment type="subcellular location">
    <subcellularLocation>
        <location evidence="1">Cell membrane</location>
        <topology evidence="1">Multi-pass membrane protein</topology>
    </subcellularLocation>
</comment>
<dbReference type="SMART" id="SM00100">
    <property type="entry name" value="cNMP"/>
    <property type="match status" value="1"/>
</dbReference>
<evidence type="ECO:0000256" key="1">
    <source>
        <dbReference type="ARBA" id="ARBA00004651"/>
    </source>
</evidence>
<feature type="transmembrane region" description="Helical" evidence="12">
    <location>
        <begin position="316"/>
        <end position="338"/>
    </location>
</feature>
<feature type="transmembrane region" description="Helical" evidence="12">
    <location>
        <begin position="377"/>
        <end position="395"/>
    </location>
</feature>
<dbReference type="Gene3D" id="2.60.120.10">
    <property type="entry name" value="Jelly Rolls"/>
    <property type="match status" value="1"/>
</dbReference>
<dbReference type="PANTHER" id="PTHR10110">
    <property type="entry name" value="SODIUM/HYDROGEN EXCHANGER"/>
    <property type="match status" value="1"/>
</dbReference>
<keyword evidence="15" id="KW-1185">Reference proteome</keyword>
<feature type="transmembrane region" description="Helical" evidence="12">
    <location>
        <begin position="33"/>
        <end position="53"/>
    </location>
</feature>
<keyword evidence="4" id="KW-0050">Antiport</keyword>
<dbReference type="PROSITE" id="PS50042">
    <property type="entry name" value="CNMP_BINDING_3"/>
    <property type="match status" value="1"/>
</dbReference>
<name>A0ABY5HK34_9GAMM</name>
<proteinExistence type="inferred from homology"/>
<evidence type="ECO:0000256" key="12">
    <source>
        <dbReference type="SAM" id="Phobius"/>
    </source>
</evidence>
<keyword evidence="9" id="KW-0406">Ion transport</keyword>
<feature type="transmembrane region" description="Helical" evidence="12">
    <location>
        <begin position="199"/>
        <end position="221"/>
    </location>
</feature>
<dbReference type="PROSITE" id="PS00888">
    <property type="entry name" value="CNMP_BINDING_1"/>
    <property type="match status" value="1"/>
</dbReference>
<dbReference type="RefSeq" id="WP_255854766.1">
    <property type="nucleotide sequence ID" value="NZ_CP073347.1"/>
</dbReference>
<dbReference type="InterPro" id="IPR018490">
    <property type="entry name" value="cNMP-bd_dom_sf"/>
</dbReference>
<feature type="transmembrane region" description="Helical" evidence="12">
    <location>
        <begin position="168"/>
        <end position="187"/>
    </location>
</feature>
<reference evidence="14" key="1">
    <citation type="submission" date="2021-04" db="EMBL/GenBank/DDBJ databases">
        <title>Oceanospirillales bacteria with DddD are important DMSP degraders in coastal seawater.</title>
        <authorList>
            <person name="Liu J."/>
        </authorList>
    </citation>
    <scope>NUCLEOTIDE SEQUENCE</scope>
    <source>
        <strain evidence="14">D13-1</strain>
    </source>
</reference>
<dbReference type="PRINTS" id="PR00103">
    <property type="entry name" value="CAMPKINASE"/>
</dbReference>
<dbReference type="Pfam" id="PF00027">
    <property type="entry name" value="cNMP_binding"/>
    <property type="match status" value="1"/>
</dbReference>
<keyword evidence="3" id="KW-0813">Transport</keyword>
<evidence type="ECO:0000313" key="14">
    <source>
        <dbReference type="EMBL" id="UTW12655.1"/>
    </source>
</evidence>
<keyword evidence="8" id="KW-0915">Sodium</keyword>
<dbReference type="InterPro" id="IPR000595">
    <property type="entry name" value="cNMP-bd_dom"/>
</dbReference>
<keyword evidence="7 12" id="KW-1133">Transmembrane helix</keyword>
<dbReference type="InterPro" id="IPR018422">
    <property type="entry name" value="Cation/H_exchanger_CPA1"/>
</dbReference>
<feature type="domain" description="Cyclic nucleotide-binding" evidence="13">
    <location>
        <begin position="702"/>
        <end position="798"/>
    </location>
</feature>
<organism evidence="14 15">
    <name type="scientific">Marinobacterium rhizophilum</name>
    <dbReference type="NCBI Taxonomy" id="420402"/>
    <lineage>
        <taxon>Bacteria</taxon>
        <taxon>Pseudomonadati</taxon>
        <taxon>Pseudomonadota</taxon>
        <taxon>Gammaproteobacteria</taxon>
        <taxon>Oceanospirillales</taxon>
        <taxon>Oceanospirillaceae</taxon>
        <taxon>Marinobacterium</taxon>
    </lineage>
</organism>
<evidence type="ECO:0000256" key="3">
    <source>
        <dbReference type="ARBA" id="ARBA00022448"/>
    </source>
</evidence>
<feature type="transmembrane region" description="Helical" evidence="12">
    <location>
        <begin position="283"/>
        <end position="304"/>
    </location>
</feature>
<dbReference type="PANTHER" id="PTHR10110:SF195">
    <property type="entry name" value="NA(+)_H(+) ANTIPORTER NHAS2"/>
    <property type="match status" value="1"/>
</dbReference>
<feature type="transmembrane region" description="Helical" evidence="12">
    <location>
        <begin position="252"/>
        <end position="271"/>
    </location>
</feature>
<protein>
    <submittedName>
        <fullName evidence="14">Cation:proton antiporter</fullName>
    </submittedName>
</protein>
<keyword evidence="11" id="KW-0739">Sodium transport</keyword>
<feature type="transmembrane region" description="Helical" evidence="12">
    <location>
        <begin position="65"/>
        <end position="86"/>
    </location>
</feature>
<dbReference type="EMBL" id="CP073347">
    <property type="protein sequence ID" value="UTW12655.1"/>
    <property type="molecule type" value="Genomic_DNA"/>
</dbReference>
<evidence type="ECO:0000259" key="13">
    <source>
        <dbReference type="PROSITE" id="PS50042"/>
    </source>
</evidence>
<evidence type="ECO:0000256" key="8">
    <source>
        <dbReference type="ARBA" id="ARBA00023053"/>
    </source>
</evidence>
<keyword evidence="6 12" id="KW-0812">Transmembrane</keyword>
<dbReference type="InterPro" id="IPR006153">
    <property type="entry name" value="Cation/H_exchanger_TM"/>
</dbReference>
<evidence type="ECO:0000256" key="2">
    <source>
        <dbReference type="ARBA" id="ARBA00007367"/>
    </source>
</evidence>
<dbReference type="SUPFAM" id="SSF51206">
    <property type="entry name" value="cAMP-binding domain-like"/>
    <property type="match status" value="1"/>
</dbReference>
<comment type="similarity">
    <text evidence="2">Belongs to the monovalent cation:proton antiporter 1 (CPA1) transporter (TC 2.A.36) family.</text>
</comment>
<evidence type="ECO:0000256" key="6">
    <source>
        <dbReference type="ARBA" id="ARBA00022692"/>
    </source>
</evidence>
<evidence type="ECO:0000256" key="10">
    <source>
        <dbReference type="ARBA" id="ARBA00023136"/>
    </source>
</evidence>
<sequence>MESGLHIAHLVAGIIALLLIATLTLALTERLRFPFTVALVLVGMALAQLGGTYPEALGPLQGLEISSGLILYVFLPTLVFESAFHLDARQLRRDIAPVLMLAVPGLLVSTFIIGAVMALATPIPFVAALLLGAILSATDPVAVISLFKRLGAPRRLTVLVEGESLFNDATSIVLARVLVGILLAGVVSTESVLGGVFDFVLVFVGGLVVGWLMALLTGYLLTLVEGLHAIEITLTTTLAYASFLVAEELLHVSGVMATVAAALTFSGWGWIRVSPAVRAYLEHFWEYMAFIATALIFLMVGLKVELSSLLDSLPLLIWLIAGMLLSRLVVVFGLMPLVERMPGALPVGRGYKAVIYWGGLRGAIALAIVLSLPTFEYSAVFTTLVMGAVLFTLLVPGLSINRLVHALALDRPSLADRFARVEGTLLAKRRAQSRIPELMAGGLFSGSIAQRLQLASDREMLSIREELAQLRRAELNANEERRLLFLRGFAEEQALFIDMFNKGHLSERSYLRLRQQVALNLDTVRFQDTLDNIAFSERRRSMLDRYRLRLLGQFGALAGQVERLRIRQVAMDYEMAWGRYQSCGRVLERFDELVETESISSHTAAEVREQYVAWHESARCQLDQMAEQFPEFVADMQERLGQRLVLLAEVEAIDEQQALGTLPAGIAESLEHEASQSLRALRGQEVKRLRVEPSELLRKVPFLKDIPATEFADLATRMRSLTVAQGDRIITQGETGDSLYLIARGVVRVIREGGTQDLQLATLMAGDFCGEMALLHRAPRSATVRAVTPCSLYELRREDVLLAMAEYPVIREALEKAARDRKPTQT</sequence>
<keyword evidence="5" id="KW-1003">Cell membrane</keyword>
<dbReference type="InterPro" id="IPR018488">
    <property type="entry name" value="cNMP-bd_CS"/>
</dbReference>
<feature type="transmembrane region" description="Helical" evidence="12">
    <location>
        <begin position="350"/>
        <end position="371"/>
    </location>
</feature>
<dbReference type="Proteomes" id="UP001058461">
    <property type="component" value="Chromosome"/>
</dbReference>
<keyword evidence="10 12" id="KW-0472">Membrane</keyword>
<gene>
    <name evidence="14" type="ORF">KDW95_02945</name>
</gene>
<evidence type="ECO:0000313" key="15">
    <source>
        <dbReference type="Proteomes" id="UP001058461"/>
    </source>
</evidence>
<evidence type="ECO:0000256" key="7">
    <source>
        <dbReference type="ARBA" id="ARBA00022989"/>
    </source>
</evidence>
<dbReference type="InterPro" id="IPR014710">
    <property type="entry name" value="RmlC-like_jellyroll"/>
</dbReference>
<dbReference type="CDD" id="cd00038">
    <property type="entry name" value="CAP_ED"/>
    <property type="match status" value="1"/>
</dbReference>
<feature type="transmembrane region" description="Helical" evidence="12">
    <location>
        <begin position="6"/>
        <end position="26"/>
    </location>
</feature>
<evidence type="ECO:0000256" key="4">
    <source>
        <dbReference type="ARBA" id="ARBA00022449"/>
    </source>
</evidence>